<proteinExistence type="predicted"/>
<evidence type="ECO:0000256" key="1">
    <source>
        <dbReference type="ARBA" id="ARBA00023015"/>
    </source>
</evidence>
<dbReference type="InterPro" id="IPR011711">
    <property type="entry name" value="GntR_C"/>
</dbReference>
<evidence type="ECO:0000313" key="6">
    <source>
        <dbReference type="Proteomes" id="UP000217289"/>
    </source>
</evidence>
<dbReference type="EMBL" id="CP022163">
    <property type="protein sequence ID" value="ATB33124.1"/>
    <property type="molecule type" value="Genomic_DNA"/>
</dbReference>
<dbReference type="RefSeq" id="WP_095981211.1">
    <property type="nucleotide sequence ID" value="NZ_CP022163.1"/>
</dbReference>
<dbReference type="CDD" id="cd07377">
    <property type="entry name" value="WHTH_GntR"/>
    <property type="match status" value="1"/>
</dbReference>
<dbReference type="InterPro" id="IPR000524">
    <property type="entry name" value="Tscrpt_reg_HTH_GntR"/>
</dbReference>
<dbReference type="InterPro" id="IPR008920">
    <property type="entry name" value="TF_FadR/GntR_C"/>
</dbReference>
<dbReference type="SUPFAM" id="SSF46785">
    <property type="entry name" value="Winged helix' DNA-binding domain"/>
    <property type="match status" value="1"/>
</dbReference>
<dbReference type="Pfam" id="PF07729">
    <property type="entry name" value="FCD"/>
    <property type="match status" value="1"/>
</dbReference>
<name>A0A250IN10_9BACT</name>
<dbReference type="PRINTS" id="PR00035">
    <property type="entry name" value="HTHGNTR"/>
</dbReference>
<dbReference type="PANTHER" id="PTHR43537">
    <property type="entry name" value="TRANSCRIPTIONAL REGULATOR, GNTR FAMILY"/>
    <property type="match status" value="1"/>
</dbReference>
<evidence type="ECO:0000256" key="3">
    <source>
        <dbReference type="ARBA" id="ARBA00023163"/>
    </source>
</evidence>
<organism evidence="5 6">
    <name type="scientific">Melittangium boletus DSM 14713</name>
    <dbReference type="NCBI Taxonomy" id="1294270"/>
    <lineage>
        <taxon>Bacteria</taxon>
        <taxon>Pseudomonadati</taxon>
        <taxon>Myxococcota</taxon>
        <taxon>Myxococcia</taxon>
        <taxon>Myxococcales</taxon>
        <taxon>Cystobacterineae</taxon>
        <taxon>Archangiaceae</taxon>
        <taxon>Melittangium</taxon>
    </lineage>
</organism>
<keyword evidence="1" id="KW-0805">Transcription regulation</keyword>
<dbReference type="Gene3D" id="1.20.120.530">
    <property type="entry name" value="GntR ligand-binding domain-like"/>
    <property type="match status" value="1"/>
</dbReference>
<reference evidence="5 6" key="1">
    <citation type="submission" date="2017-06" db="EMBL/GenBank/DDBJ databases">
        <authorList>
            <person name="Kim H.J."/>
            <person name="Triplett B.A."/>
        </authorList>
    </citation>
    <scope>NUCLEOTIDE SEQUENCE [LARGE SCALE GENOMIC DNA]</scope>
    <source>
        <strain evidence="5 6">DSM 14713</strain>
    </source>
</reference>
<accession>A0A250IN10</accession>
<dbReference type="PROSITE" id="PS50949">
    <property type="entry name" value="HTH_GNTR"/>
    <property type="match status" value="1"/>
</dbReference>
<keyword evidence="6" id="KW-1185">Reference proteome</keyword>
<evidence type="ECO:0000313" key="5">
    <source>
        <dbReference type="EMBL" id="ATB33124.1"/>
    </source>
</evidence>
<evidence type="ECO:0000256" key="2">
    <source>
        <dbReference type="ARBA" id="ARBA00023125"/>
    </source>
</evidence>
<gene>
    <name evidence="5" type="ORF">MEBOL_006613</name>
</gene>
<dbReference type="InterPro" id="IPR036390">
    <property type="entry name" value="WH_DNA-bd_sf"/>
</dbReference>
<dbReference type="KEGG" id="mbd:MEBOL_006613"/>
<feature type="domain" description="HTH gntR-type" evidence="4">
    <location>
        <begin position="22"/>
        <end position="89"/>
    </location>
</feature>
<dbReference type="PANTHER" id="PTHR43537:SF49">
    <property type="entry name" value="TRANSCRIPTIONAL REGULATORY PROTEIN"/>
    <property type="match status" value="1"/>
</dbReference>
<dbReference type="SUPFAM" id="SSF48008">
    <property type="entry name" value="GntR ligand-binding domain-like"/>
    <property type="match status" value="1"/>
</dbReference>
<dbReference type="SMART" id="SM00895">
    <property type="entry name" value="FCD"/>
    <property type="match status" value="1"/>
</dbReference>
<dbReference type="GO" id="GO:0003700">
    <property type="term" value="F:DNA-binding transcription factor activity"/>
    <property type="evidence" value="ECO:0007669"/>
    <property type="project" value="InterPro"/>
</dbReference>
<dbReference type="GO" id="GO:0003677">
    <property type="term" value="F:DNA binding"/>
    <property type="evidence" value="ECO:0007669"/>
    <property type="project" value="UniProtKB-KW"/>
</dbReference>
<evidence type="ECO:0000259" key="4">
    <source>
        <dbReference type="PROSITE" id="PS50949"/>
    </source>
</evidence>
<dbReference type="OrthoDB" id="8638122at2"/>
<dbReference type="AlphaFoldDB" id="A0A250IN10"/>
<sequence length="232" mass="26457">MSLNEQTRDEASEEEPLEEQRALLSERIRSALAEEITTGALKPGAALDEQQLATRFGASRTPVREALRQLSVTGMVEIRPRRGVVVTPLTPERIMDMFEMTAEIEAMCVRLATWRMTPLERSQLQQLHDGSAEMVRAGDLDAYDDFNRRFHETLYRATHNQFMVEQAVALRTRMGAFRRTQLRQGDRMNRSRSEHDELMRAIARGDGEEAARCMRAHLLNASSALTHYINAL</sequence>
<dbReference type="InterPro" id="IPR036388">
    <property type="entry name" value="WH-like_DNA-bd_sf"/>
</dbReference>
<keyword evidence="2" id="KW-0238">DNA-binding</keyword>
<dbReference type="Gene3D" id="1.10.10.10">
    <property type="entry name" value="Winged helix-like DNA-binding domain superfamily/Winged helix DNA-binding domain"/>
    <property type="match status" value="1"/>
</dbReference>
<keyword evidence="3" id="KW-0804">Transcription</keyword>
<dbReference type="SMART" id="SM00345">
    <property type="entry name" value="HTH_GNTR"/>
    <property type="match status" value="1"/>
</dbReference>
<dbReference type="Proteomes" id="UP000217289">
    <property type="component" value="Chromosome"/>
</dbReference>
<dbReference type="Pfam" id="PF00392">
    <property type="entry name" value="GntR"/>
    <property type="match status" value="1"/>
</dbReference>
<protein>
    <submittedName>
        <fullName evidence="5">AsnC family transcriptional regulator</fullName>
    </submittedName>
</protein>